<dbReference type="InterPro" id="IPR002379">
    <property type="entry name" value="ATPase_proteolipid_c-like_dom"/>
</dbReference>
<accession>H8ZCQ8</accession>
<keyword evidence="3 10" id="KW-0813">Transport</keyword>
<dbReference type="OrthoDB" id="1744869at2759"/>
<feature type="transmembrane region" description="Helical" evidence="10">
    <location>
        <begin position="12"/>
        <end position="36"/>
    </location>
</feature>
<feature type="domain" description="V-ATPase proteolipid subunit C-like" evidence="11">
    <location>
        <begin position="94"/>
        <end position="153"/>
    </location>
</feature>
<evidence type="ECO:0000256" key="3">
    <source>
        <dbReference type="ARBA" id="ARBA00022448"/>
    </source>
</evidence>
<dbReference type="STRING" id="944018.H8ZCQ8"/>
<accession>A0A086J068</accession>
<comment type="subunit">
    <text evidence="9 10">V-ATPase is a heteromultimeric enzyme composed of a peripheral catalytic V1 complex (components A to H) attached to an integral membrane V0 proton pore complex (components: a, c, c', c'', d, e, f and VOA1). The decameric c-ring forms the proton-conducting pore, and is composed of eight proteolipid subunits c, one subunit c' and one subunit c''.</text>
</comment>
<dbReference type="InterPro" id="IPR000245">
    <property type="entry name" value="ATPase_proteolipid_csu"/>
</dbReference>
<comment type="subcellular location">
    <subcellularLocation>
        <location evidence="1">Membrane</location>
        <topology evidence="1">Multi-pass membrane protein</topology>
    </subcellularLocation>
</comment>
<comment type="function">
    <text evidence="8">Proton-conducting pore forming subunit of the V0 complex of vacuolar(H+)-ATPase (V-ATPase), a multisubunit enzyme composed of a peripheral complex (V1) that hydrolyzes ATP and a membrane integral complex (V0) that translocates protons. V-ATPase is responsible for acidifying and maintaining the pH of intracellular compartments.</text>
</comment>
<keyword evidence="7 10" id="KW-0472">Membrane</keyword>
<keyword evidence="14" id="KW-1185">Reference proteome</keyword>
<dbReference type="GO" id="GO:0046961">
    <property type="term" value="F:proton-transporting ATPase activity, rotational mechanism"/>
    <property type="evidence" value="ECO:0007669"/>
    <property type="project" value="InterPro"/>
</dbReference>
<feature type="transmembrane region" description="Helical" evidence="10">
    <location>
        <begin position="133"/>
        <end position="155"/>
    </location>
</feature>
<keyword evidence="6 10" id="KW-0406">Ion transport</keyword>
<protein>
    <recommendedName>
        <fullName evidence="11">V-ATPase proteolipid subunit C-like domain-containing protein</fullName>
    </recommendedName>
</protein>
<evidence type="ECO:0000313" key="12">
    <source>
        <dbReference type="EMBL" id="EHY65894.1"/>
    </source>
</evidence>
<proteinExistence type="inferred from homology"/>
<evidence type="ECO:0000313" key="13">
    <source>
        <dbReference type="EMBL" id="KFG25536.1"/>
    </source>
</evidence>
<dbReference type="PRINTS" id="PR00122">
    <property type="entry name" value="VACATPASE"/>
</dbReference>
<sequence>MNNSQLNTDAVPFIIGVSSIVLMLAFSAVGSIVGSVKAASSAAVVANRGIDLVTKSYLPVLFASAGFMYSLIVTFFSIRELTTDITLKTAMRIFASCTIYGVGALFSGIAIGEANKHGIVRLSENRKVFLSMLIVNSTIEMVAVFALICSVMLLLGGATK</sequence>
<reference evidence="12" key="1">
    <citation type="submission" date="2011-03" db="EMBL/GenBank/DDBJ databases">
        <title>The Genome Sequence of Nematocida sp1 strain ERTm2.</title>
        <authorList>
            <consortium name="The Broad Institute Genome Sequencing Platform"/>
            <consortium name="The Broad Institute Genome Sequencing Center for Infectious Disease"/>
            <person name="Cuomo C."/>
            <person name="Troemel E."/>
            <person name="Young S.K."/>
            <person name="Zeng Q."/>
            <person name="Gargeya S."/>
            <person name="Fitzgerald M."/>
            <person name="Haas B."/>
            <person name="Abouelleil A."/>
            <person name="Alvarado L."/>
            <person name="Arachchi H.M."/>
            <person name="Berlin A."/>
            <person name="Brown A."/>
            <person name="Chapman S.B."/>
            <person name="Chen Z."/>
            <person name="Dunbar C."/>
            <person name="Freedman E."/>
            <person name="Gearin G."/>
            <person name="Gellesch M."/>
            <person name="Goldberg J."/>
            <person name="Griggs A."/>
            <person name="Gujja S."/>
            <person name="Heilman E.R."/>
            <person name="Heiman D."/>
            <person name="Howarth C."/>
            <person name="Larson L."/>
            <person name="Lui A."/>
            <person name="MacDonald P.J.P."/>
            <person name="Mehta T."/>
            <person name="Montmayeur A."/>
            <person name="Murphy C."/>
            <person name="Neiman D."/>
            <person name="Pearson M."/>
            <person name="Priest M."/>
            <person name="Roberts A."/>
            <person name="Saif S."/>
            <person name="Shea T."/>
            <person name="Shenoy N."/>
            <person name="Sisk P."/>
            <person name="Stolte C."/>
            <person name="Sykes S."/>
            <person name="White J."/>
            <person name="Yandava C."/>
            <person name="Wortman J."/>
            <person name="Nusbaum C."/>
            <person name="Birren B."/>
        </authorList>
    </citation>
    <scope>NUCLEOTIDE SEQUENCE</scope>
    <source>
        <strain evidence="12">ERTm2</strain>
    </source>
</reference>
<dbReference type="AlphaFoldDB" id="H8ZCQ8"/>
<evidence type="ECO:0000256" key="7">
    <source>
        <dbReference type="ARBA" id="ARBA00023136"/>
    </source>
</evidence>
<evidence type="ECO:0000256" key="5">
    <source>
        <dbReference type="ARBA" id="ARBA00022989"/>
    </source>
</evidence>
<feature type="transmembrane region" description="Helical" evidence="10">
    <location>
        <begin position="90"/>
        <end position="112"/>
    </location>
</feature>
<evidence type="ECO:0000256" key="8">
    <source>
        <dbReference type="ARBA" id="ARBA00045519"/>
    </source>
</evidence>
<comment type="function">
    <text evidence="10">Proton-conducting pore forming of the V0 complex of vacuolar(H+)-ATPase (V-ATPase), a multisubunit enzyme composed of a peripheral complex (V1) that hydrolyzes ATP and a membrane integral complex (V0) that translocates protons. V-ATPase is responsible for acidifying and maintaining the pH of intracellular compartments.</text>
</comment>
<evidence type="ECO:0000256" key="2">
    <source>
        <dbReference type="ARBA" id="ARBA00007296"/>
    </source>
</evidence>
<comment type="similarity">
    <text evidence="2 10">Belongs to the V-ATPase proteolipid subunit family.</text>
</comment>
<organism evidence="12">
    <name type="scientific">Nematocida ausubeli (strain ATCC PRA-371 / ERTm2)</name>
    <name type="common">Nematode killer fungus</name>
    <dbReference type="NCBI Taxonomy" id="1913371"/>
    <lineage>
        <taxon>Eukaryota</taxon>
        <taxon>Fungi</taxon>
        <taxon>Fungi incertae sedis</taxon>
        <taxon>Microsporidia</taxon>
        <taxon>Nematocida</taxon>
    </lineage>
</organism>
<evidence type="ECO:0000256" key="6">
    <source>
        <dbReference type="ARBA" id="ARBA00023065"/>
    </source>
</evidence>
<dbReference type="SUPFAM" id="SSF81333">
    <property type="entry name" value="F1F0 ATP synthase subunit C"/>
    <property type="match status" value="1"/>
</dbReference>
<dbReference type="Proteomes" id="UP000005622">
    <property type="component" value="Unassembled WGS sequence"/>
</dbReference>
<keyword evidence="5 10" id="KW-1133">Transmembrane helix</keyword>
<dbReference type="Proteomes" id="UP000054524">
    <property type="component" value="Unassembled WGS sequence"/>
</dbReference>
<dbReference type="Gene3D" id="1.20.120.610">
    <property type="entry name" value="lithium bound rotor ring of v- atpase"/>
    <property type="match status" value="1"/>
</dbReference>
<keyword evidence="4 10" id="KW-0812">Transmembrane</keyword>
<dbReference type="InterPro" id="IPR035921">
    <property type="entry name" value="F/V-ATP_Csub_sf"/>
</dbReference>
<dbReference type="HOGENOM" id="CLU_1669854_0_0_1"/>
<evidence type="ECO:0000313" key="14">
    <source>
        <dbReference type="Proteomes" id="UP000054524"/>
    </source>
</evidence>
<name>H8ZCQ8_NEMA1</name>
<reference evidence="13" key="2">
    <citation type="submission" date="2012-10" db="EMBL/GenBank/DDBJ databases">
        <authorList>
            <consortium name="The Broad Institute Genome Sequencing Platform"/>
            <consortium name="The Broad Institute Genome Sequencing Center for Infectious Disease"/>
            <person name="Cuomo C."/>
            <person name="Troemel E."/>
            <person name="Walker B."/>
            <person name="Young S.K."/>
            <person name="Zeng Q."/>
            <person name="Gargeya S."/>
            <person name="Fitzgerald M."/>
            <person name="Haas B."/>
            <person name="Abouelleil A."/>
            <person name="Alvarado L."/>
            <person name="Arachchi H.M."/>
            <person name="Berlin A.M."/>
            <person name="Chapman S.B."/>
            <person name="Goldberg J."/>
            <person name="Griggs A."/>
            <person name="Gujja S."/>
            <person name="Hansen M."/>
            <person name="Howarth C."/>
            <person name="Imamovic A."/>
            <person name="Larimer J."/>
            <person name="McCowan C."/>
            <person name="Murphy C."/>
            <person name="Neiman D."/>
            <person name="Pearson M."/>
            <person name="Priest M."/>
            <person name="Roberts A."/>
            <person name="Saif S."/>
            <person name="Shea T."/>
            <person name="Sisk P."/>
            <person name="Sykes S."/>
            <person name="Wortman J."/>
            <person name="Nusbaum C."/>
            <person name="Birren B."/>
        </authorList>
    </citation>
    <scope>NUCLEOTIDE SEQUENCE</scope>
    <source>
        <strain evidence="13">ERTm6</strain>
    </source>
</reference>
<evidence type="ECO:0000256" key="4">
    <source>
        <dbReference type="ARBA" id="ARBA00022692"/>
    </source>
</evidence>
<evidence type="ECO:0000256" key="1">
    <source>
        <dbReference type="ARBA" id="ARBA00004141"/>
    </source>
</evidence>
<dbReference type="EMBL" id="JH604635">
    <property type="protein sequence ID" value="EHY65894.1"/>
    <property type="molecule type" value="Genomic_DNA"/>
</dbReference>
<reference evidence="13 14" key="3">
    <citation type="journal article" date="2014" name="Genome Announc.">
        <title>Genome Sequence of the Microsporidian Species Nematocida sp1 Strain ERTm6 (ATCC PRA-372).</title>
        <authorList>
            <person name="Bakowski M.A."/>
            <person name="Priest M."/>
            <person name="Young S."/>
            <person name="Cuomo C.A."/>
            <person name="Troemel E.R."/>
        </authorList>
    </citation>
    <scope>NUCLEOTIDE SEQUENCE [LARGE SCALE GENOMIC DNA]</scope>
    <source>
        <strain evidence="13 14">ERTm6</strain>
    </source>
</reference>
<dbReference type="EMBL" id="AKIJ01000005">
    <property type="protein sequence ID" value="KFG25536.1"/>
    <property type="molecule type" value="Genomic_DNA"/>
</dbReference>
<evidence type="ECO:0000256" key="9">
    <source>
        <dbReference type="ARBA" id="ARBA00046480"/>
    </source>
</evidence>
<evidence type="ECO:0000259" key="11">
    <source>
        <dbReference type="Pfam" id="PF00137"/>
    </source>
</evidence>
<gene>
    <name evidence="12" type="ORF">NERG_01501</name>
    <name evidence="13" type="ORF">NESG_02315</name>
</gene>
<dbReference type="GO" id="GO:0005774">
    <property type="term" value="C:vacuolar membrane"/>
    <property type="evidence" value="ECO:0007669"/>
    <property type="project" value="UniProtKB-ARBA"/>
</dbReference>
<evidence type="ECO:0000256" key="10">
    <source>
        <dbReference type="RuleBase" id="RU363060"/>
    </source>
</evidence>
<dbReference type="Pfam" id="PF00137">
    <property type="entry name" value="ATP-synt_C"/>
    <property type="match status" value="1"/>
</dbReference>
<dbReference type="GO" id="GO:0033179">
    <property type="term" value="C:proton-transporting V-type ATPase, V0 domain"/>
    <property type="evidence" value="ECO:0007669"/>
    <property type="project" value="InterPro"/>
</dbReference>
<feature type="transmembrane region" description="Helical" evidence="10">
    <location>
        <begin position="57"/>
        <end position="78"/>
    </location>
</feature>